<dbReference type="Proteomes" id="UP001500840">
    <property type="component" value="Unassembled WGS sequence"/>
</dbReference>
<accession>A0ABP8MP84</accession>
<evidence type="ECO:0000313" key="2">
    <source>
        <dbReference type="Proteomes" id="UP001500840"/>
    </source>
</evidence>
<evidence type="ECO:0000313" key="1">
    <source>
        <dbReference type="EMBL" id="GAA4452659.1"/>
    </source>
</evidence>
<name>A0ABP8MP84_9BACT</name>
<keyword evidence="2" id="KW-1185">Reference proteome</keyword>
<protein>
    <submittedName>
        <fullName evidence="1">Uncharacterized protein</fullName>
    </submittedName>
</protein>
<reference evidence="2" key="1">
    <citation type="journal article" date="2019" name="Int. J. Syst. Evol. Microbiol.">
        <title>The Global Catalogue of Microorganisms (GCM) 10K type strain sequencing project: providing services to taxonomists for standard genome sequencing and annotation.</title>
        <authorList>
            <consortium name="The Broad Institute Genomics Platform"/>
            <consortium name="The Broad Institute Genome Sequencing Center for Infectious Disease"/>
            <person name="Wu L."/>
            <person name="Ma J."/>
        </authorList>
    </citation>
    <scope>NUCLEOTIDE SEQUENCE [LARGE SCALE GENOMIC DNA]</scope>
    <source>
        <strain evidence="2">JCM 17759</strain>
    </source>
</reference>
<gene>
    <name evidence="1" type="ORF">GCM10023156_22380</name>
</gene>
<dbReference type="EMBL" id="BAABGA010000029">
    <property type="protein sequence ID" value="GAA4452659.1"/>
    <property type="molecule type" value="Genomic_DNA"/>
</dbReference>
<proteinExistence type="predicted"/>
<organism evidence="1 2">
    <name type="scientific">Novipirellula rosea</name>
    <dbReference type="NCBI Taxonomy" id="1031540"/>
    <lineage>
        <taxon>Bacteria</taxon>
        <taxon>Pseudomonadati</taxon>
        <taxon>Planctomycetota</taxon>
        <taxon>Planctomycetia</taxon>
        <taxon>Pirellulales</taxon>
        <taxon>Pirellulaceae</taxon>
        <taxon>Novipirellula</taxon>
    </lineage>
</organism>
<comment type="caution">
    <text evidence="1">The sequence shown here is derived from an EMBL/GenBank/DDBJ whole genome shotgun (WGS) entry which is preliminary data.</text>
</comment>
<sequence>MQLDRIEAYRVDHPPNLVRRFVDEHTDSVQPAAARVCGKFACGGARGIKVADAGGKEIQPHRVAPRLRDRIDVRLETNSANFYVKHRKPTSIRNK</sequence>